<reference evidence="3" key="1">
    <citation type="journal article" date="1995" name="Methods Enzymol.">
        <title>Evolutionary families of metallopeptidases.</title>
        <authorList>
            <person name="Rawlings N.D."/>
            <person name="Barrett A.J."/>
        </authorList>
    </citation>
    <scope>NUCLEOTIDE SEQUENCE</scope>
</reference>
<accession>A0A8B6XCC0</accession>
<dbReference type="AlphaFoldDB" id="A0A8B6XCC0"/>
<reference evidence="3" key="2">
    <citation type="journal article" date="1999" name="J. Mol. Biol.">
        <title>The Zn-peptidase superfamily: functional convergence after evolutionary divergence.</title>
        <authorList>
            <person name="Makarova K.S."/>
            <person name="Grishin N.V."/>
        </authorList>
    </citation>
    <scope>NUCLEOTIDE SEQUENCE</scope>
</reference>
<dbReference type="EC" id="3.4.-.-" evidence="3"/>
<dbReference type="OrthoDB" id="9811177at2"/>
<protein>
    <submittedName>
        <fullName evidence="3">M48 family metallopeptidase</fullName>
        <ecNumber evidence="3">3.4.-.-</ecNumber>
    </submittedName>
</protein>
<dbReference type="Pfam" id="PF01863">
    <property type="entry name" value="YgjP-like"/>
    <property type="match status" value="1"/>
</dbReference>
<dbReference type="RefSeq" id="WP_084545395.1">
    <property type="nucleotide sequence ID" value="NZ_KI519500.1"/>
</dbReference>
<keyword evidence="2" id="KW-1185">Reference proteome</keyword>
<sequence length="285" mass="32002">MRSLAGGPRQAELFGKLPSSHRTTVEPQMRRLLCSDGELQFRLRRSRRKTIGFRVDEGGLTVAAPGWLALADIEKAITSKLPWIRRTLAAWSMRSCKAANVEWQVGAEVSWLGGSIVIELQADAGHPILMIAPTDDLSSCSPSGITNQYLARDRLVLPLSSNASSDDIRLAVISWLQGEARRVFAFRLAELAPKMHLSIGQWKLSSARRRWGSCSGNGSIRLNWRLILFPMWIIDYVLIHELAHRHEMNHGTRFWALVAAACPQWKLAERWLKSEAPKILGVSYD</sequence>
<name>A0A8B6XCC0_9BURK</name>
<reference evidence="3" key="3">
    <citation type="submission" date="2025-08" db="UniProtKB">
        <authorList>
            <consortium name="RefSeq"/>
        </authorList>
    </citation>
    <scope>IDENTIFICATION</scope>
</reference>
<dbReference type="InterPro" id="IPR053136">
    <property type="entry name" value="UTP_pyrophosphatase-like"/>
</dbReference>
<dbReference type="PANTHER" id="PTHR30399">
    <property type="entry name" value="UNCHARACTERIZED PROTEIN YGJP"/>
    <property type="match status" value="1"/>
</dbReference>
<evidence type="ECO:0000259" key="1">
    <source>
        <dbReference type="Pfam" id="PF01863"/>
    </source>
</evidence>
<dbReference type="PANTHER" id="PTHR30399:SF1">
    <property type="entry name" value="UTP PYROPHOSPHATASE"/>
    <property type="match status" value="1"/>
</dbReference>
<evidence type="ECO:0000313" key="2">
    <source>
        <dbReference type="Proteomes" id="UP000675920"/>
    </source>
</evidence>
<feature type="domain" description="YgjP-like metallopeptidase" evidence="1">
    <location>
        <begin position="49"/>
        <end position="274"/>
    </location>
</feature>
<proteinExistence type="predicted"/>
<dbReference type="Proteomes" id="UP000675920">
    <property type="component" value="Unplaced"/>
</dbReference>
<dbReference type="GO" id="GO:0008237">
    <property type="term" value="F:metallopeptidase activity"/>
    <property type="evidence" value="ECO:0007669"/>
    <property type="project" value="UniProtKB-KW"/>
</dbReference>
<dbReference type="CDD" id="cd07344">
    <property type="entry name" value="M48_yhfN_like"/>
    <property type="match status" value="1"/>
</dbReference>
<organism evidence="2 3">
    <name type="scientific">Derxia gummosa DSM 723</name>
    <dbReference type="NCBI Taxonomy" id="1121388"/>
    <lineage>
        <taxon>Bacteria</taxon>
        <taxon>Pseudomonadati</taxon>
        <taxon>Pseudomonadota</taxon>
        <taxon>Betaproteobacteria</taxon>
        <taxon>Burkholderiales</taxon>
        <taxon>Alcaligenaceae</taxon>
        <taxon>Derxia</taxon>
    </lineage>
</organism>
<evidence type="ECO:0000313" key="3">
    <source>
        <dbReference type="RefSeq" id="WP_084545395.1"/>
    </source>
</evidence>
<dbReference type="InterPro" id="IPR002725">
    <property type="entry name" value="YgjP-like_metallopeptidase"/>
</dbReference>
<dbReference type="Gene3D" id="3.30.2010.10">
    <property type="entry name" value="Metalloproteases ('zincins'), catalytic domain"/>
    <property type="match status" value="1"/>
</dbReference>